<keyword evidence="7" id="KW-1015">Disulfide bond</keyword>
<sequence>MFKIVLVAALVALAVDARFLSKTPQQDGRIVGGVDANIEDYPYQVSLLRYGEHSCGGSIIAPVLNIILTAAHCTDSFSTKSLSVRYGSSLINEGGTVIDLSEVLQHPLYNPETVDYDIAVLKLDGQVLLSPQAQRVNLVPRYLAVGGRSAQVSGWGRLFSGGPLSEQLQVVEVKEEDRDACNSAYSGKITDRMICFKDPGQDSCQQDSGGPLVHDVGQIGVVSWGYGCADPAYPGVYSNIDNESIREYIESAVTAHGIR</sequence>
<evidence type="ECO:0000259" key="9">
    <source>
        <dbReference type="PROSITE" id="PS50240"/>
    </source>
</evidence>
<dbReference type="GO" id="GO:0006508">
    <property type="term" value="P:proteolysis"/>
    <property type="evidence" value="ECO:0007669"/>
    <property type="project" value="UniProtKB-KW"/>
</dbReference>
<evidence type="ECO:0000256" key="1">
    <source>
        <dbReference type="ARBA" id="ARBA00007664"/>
    </source>
</evidence>
<organism evidence="10 11">
    <name type="scientific">Pyrocoelia pectoralis</name>
    <dbReference type="NCBI Taxonomy" id="417401"/>
    <lineage>
        <taxon>Eukaryota</taxon>
        <taxon>Metazoa</taxon>
        <taxon>Ecdysozoa</taxon>
        <taxon>Arthropoda</taxon>
        <taxon>Hexapoda</taxon>
        <taxon>Insecta</taxon>
        <taxon>Pterygota</taxon>
        <taxon>Neoptera</taxon>
        <taxon>Endopterygota</taxon>
        <taxon>Coleoptera</taxon>
        <taxon>Polyphaga</taxon>
        <taxon>Elateriformia</taxon>
        <taxon>Elateroidea</taxon>
        <taxon>Lampyridae</taxon>
        <taxon>Lampyrinae</taxon>
        <taxon>Pyrocoelia</taxon>
    </lineage>
</organism>
<keyword evidence="4" id="KW-0378">Hydrolase</keyword>
<evidence type="ECO:0000256" key="7">
    <source>
        <dbReference type="ARBA" id="ARBA00023157"/>
    </source>
</evidence>
<dbReference type="InterPro" id="IPR001254">
    <property type="entry name" value="Trypsin_dom"/>
</dbReference>
<feature type="signal peptide" evidence="8">
    <location>
        <begin position="1"/>
        <end position="17"/>
    </location>
</feature>
<feature type="domain" description="Peptidase S1" evidence="9">
    <location>
        <begin position="30"/>
        <end position="254"/>
    </location>
</feature>
<keyword evidence="11" id="KW-1185">Reference proteome</keyword>
<comment type="similarity">
    <text evidence="1">Belongs to the peptidase S1 family.</text>
</comment>
<dbReference type="EMBL" id="JAVRBK010000003">
    <property type="protein sequence ID" value="KAK5645614.1"/>
    <property type="molecule type" value="Genomic_DNA"/>
</dbReference>
<evidence type="ECO:0000256" key="4">
    <source>
        <dbReference type="ARBA" id="ARBA00022801"/>
    </source>
</evidence>
<accession>A0AAN7VKF2</accession>
<evidence type="ECO:0000256" key="8">
    <source>
        <dbReference type="SAM" id="SignalP"/>
    </source>
</evidence>
<dbReference type="InterPro" id="IPR001314">
    <property type="entry name" value="Peptidase_S1A"/>
</dbReference>
<reference evidence="10 11" key="1">
    <citation type="journal article" date="2024" name="Insects">
        <title>An Improved Chromosome-Level Genome Assembly of the Firefly Pyrocoelia pectoralis.</title>
        <authorList>
            <person name="Fu X."/>
            <person name="Meyer-Rochow V.B."/>
            <person name="Ballantyne L."/>
            <person name="Zhu X."/>
        </authorList>
    </citation>
    <scope>NUCLEOTIDE SEQUENCE [LARGE SCALE GENOMIC DNA]</scope>
    <source>
        <strain evidence="10">XCY_ONT2</strain>
    </source>
</reference>
<dbReference type="PANTHER" id="PTHR24276:SF91">
    <property type="entry name" value="AT26814P-RELATED"/>
    <property type="match status" value="1"/>
</dbReference>
<evidence type="ECO:0000256" key="3">
    <source>
        <dbReference type="ARBA" id="ARBA00022729"/>
    </source>
</evidence>
<dbReference type="SMART" id="SM00020">
    <property type="entry name" value="Tryp_SPc"/>
    <property type="match status" value="1"/>
</dbReference>
<dbReference type="PROSITE" id="PS00134">
    <property type="entry name" value="TRYPSIN_HIS"/>
    <property type="match status" value="1"/>
</dbReference>
<gene>
    <name evidence="10" type="ORF">RI129_004078</name>
</gene>
<dbReference type="GO" id="GO:0004252">
    <property type="term" value="F:serine-type endopeptidase activity"/>
    <property type="evidence" value="ECO:0007669"/>
    <property type="project" value="InterPro"/>
</dbReference>
<evidence type="ECO:0000256" key="5">
    <source>
        <dbReference type="ARBA" id="ARBA00022825"/>
    </source>
</evidence>
<comment type="caution">
    <text evidence="10">The sequence shown here is derived from an EMBL/GenBank/DDBJ whole genome shotgun (WGS) entry which is preliminary data.</text>
</comment>
<evidence type="ECO:0000256" key="6">
    <source>
        <dbReference type="ARBA" id="ARBA00023145"/>
    </source>
</evidence>
<evidence type="ECO:0000256" key="2">
    <source>
        <dbReference type="ARBA" id="ARBA00022670"/>
    </source>
</evidence>
<keyword evidence="2" id="KW-0645">Protease</keyword>
<dbReference type="CDD" id="cd00190">
    <property type="entry name" value="Tryp_SPc"/>
    <property type="match status" value="1"/>
</dbReference>
<dbReference type="PANTHER" id="PTHR24276">
    <property type="entry name" value="POLYSERASE-RELATED"/>
    <property type="match status" value="1"/>
</dbReference>
<keyword evidence="5" id="KW-0720">Serine protease</keyword>
<dbReference type="InterPro" id="IPR018114">
    <property type="entry name" value="TRYPSIN_HIS"/>
</dbReference>
<dbReference type="InterPro" id="IPR050430">
    <property type="entry name" value="Peptidase_S1"/>
</dbReference>
<keyword evidence="6" id="KW-0865">Zymogen</keyword>
<dbReference type="SUPFAM" id="SSF50494">
    <property type="entry name" value="Trypsin-like serine proteases"/>
    <property type="match status" value="1"/>
</dbReference>
<dbReference type="Pfam" id="PF00089">
    <property type="entry name" value="Trypsin"/>
    <property type="match status" value="1"/>
</dbReference>
<dbReference type="FunFam" id="2.40.10.10:FF:000077">
    <property type="entry name" value="Predicted protein"/>
    <property type="match status" value="1"/>
</dbReference>
<dbReference type="Gene3D" id="2.40.10.10">
    <property type="entry name" value="Trypsin-like serine proteases"/>
    <property type="match status" value="1"/>
</dbReference>
<name>A0AAN7VKF2_9COLE</name>
<feature type="chain" id="PRO_5042958887" description="Peptidase S1 domain-containing protein" evidence="8">
    <location>
        <begin position="18"/>
        <end position="259"/>
    </location>
</feature>
<dbReference type="InterPro" id="IPR009003">
    <property type="entry name" value="Peptidase_S1_PA"/>
</dbReference>
<dbReference type="Proteomes" id="UP001329430">
    <property type="component" value="Chromosome 3"/>
</dbReference>
<keyword evidence="3 8" id="KW-0732">Signal</keyword>
<evidence type="ECO:0000313" key="11">
    <source>
        <dbReference type="Proteomes" id="UP001329430"/>
    </source>
</evidence>
<dbReference type="PROSITE" id="PS50240">
    <property type="entry name" value="TRYPSIN_DOM"/>
    <property type="match status" value="1"/>
</dbReference>
<evidence type="ECO:0000313" key="10">
    <source>
        <dbReference type="EMBL" id="KAK5645614.1"/>
    </source>
</evidence>
<proteinExistence type="inferred from homology"/>
<protein>
    <recommendedName>
        <fullName evidence="9">Peptidase S1 domain-containing protein</fullName>
    </recommendedName>
</protein>
<dbReference type="AlphaFoldDB" id="A0AAN7VKF2"/>
<dbReference type="InterPro" id="IPR043504">
    <property type="entry name" value="Peptidase_S1_PA_chymotrypsin"/>
</dbReference>
<dbReference type="PRINTS" id="PR00722">
    <property type="entry name" value="CHYMOTRYPSIN"/>
</dbReference>